<evidence type="ECO:0000256" key="1">
    <source>
        <dbReference type="SAM" id="MobiDB-lite"/>
    </source>
</evidence>
<dbReference type="CDD" id="cd13399">
    <property type="entry name" value="Slt35-like"/>
    <property type="match status" value="1"/>
</dbReference>
<dbReference type="PRINTS" id="PR01217">
    <property type="entry name" value="PRICHEXTENSN"/>
</dbReference>
<dbReference type="InterPro" id="IPR043426">
    <property type="entry name" value="MltB-like"/>
</dbReference>
<feature type="region of interest" description="Disordered" evidence="1">
    <location>
        <begin position="178"/>
        <end position="326"/>
    </location>
</feature>
<evidence type="ECO:0000313" key="3">
    <source>
        <dbReference type="EMBL" id="OHV26450.1"/>
    </source>
</evidence>
<dbReference type="InterPro" id="IPR031304">
    <property type="entry name" value="SLT_2"/>
</dbReference>
<feature type="domain" description="Transglycosylase SLT" evidence="2">
    <location>
        <begin position="91"/>
        <end position="140"/>
    </location>
</feature>
<organism evidence="3 4">
    <name type="scientific">Parafrankia colletiae</name>
    <dbReference type="NCBI Taxonomy" id="573497"/>
    <lineage>
        <taxon>Bacteria</taxon>
        <taxon>Bacillati</taxon>
        <taxon>Actinomycetota</taxon>
        <taxon>Actinomycetes</taxon>
        <taxon>Frankiales</taxon>
        <taxon>Frankiaceae</taxon>
        <taxon>Parafrankia</taxon>
    </lineage>
</organism>
<dbReference type="PANTHER" id="PTHR30163:SF8">
    <property type="entry name" value="LYTIC MUREIN TRANSGLYCOSYLASE"/>
    <property type="match status" value="1"/>
</dbReference>
<dbReference type="GO" id="GO:0008933">
    <property type="term" value="F:peptidoglycan lytic transglycosylase activity"/>
    <property type="evidence" value="ECO:0007669"/>
    <property type="project" value="TreeGrafter"/>
</dbReference>
<dbReference type="SUPFAM" id="SSF53955">
    <property type="entry name" value="Lysozyme-like"/>
    <property type="match status" value="1"/>
</dbReference>
<reference evidence="4" key="1">
    <citation type="submission" date="2016-07" db="EMBL/GenBank/DDBJ databases">
        <title>Sequence Frankia sp. strain CcI1.17.</title>
        <authorList>
            <person name="Ghodhbane-Gtari F."/>
            <person name="Swanson E."/>
            <person name="Gueddou A."/>
            <person name="Morris K."/>
            <person name="Hezbri K."/>
            <person name="Ktari A."/>
            <person name="Nouioui I."/>
            <person name="Abebe-Akele F."/>
            <person name="Simpson S."/>
            <person name="Thomas K."/>
            <person name="Gtari M."/>
            <person name="Tisa L.S."/>
            <person name="Hurst S."/>
        </authorList>
    </citation>
    <scope>NUCLEOTIDE SEQUENCE [LARGE SCALE GENOMIC DNA]</scope>
    <source>
        <strain evidence="4">Cc1.17</strain>
    </source>
</reference>
<dbReference type="InterPro" id="IPR023346">
    <property type="entry name" value="Lysozyme-like_dom_sf"/>
</dbReference>
<dbReference type="GO" id="GO:0009253">
    <property type="term" value="P:peptidoglycan catabolic process"/>
    <property type="evidence" value="ECO:0007669"/>
    <property type="project" value="TreeGrafter"/>
</dbReference>
<dbReference type="Proteomes" id="UP000179627">
    <property type="component" value="Unassembled WGS sequence"/>
</dbReference>
<dbReference type="AlphaFoldDB" id="A0A1S1PXL2"/>
<evidence type="ECO:0000259" key="2">
    <source>
        <dbReference type="Pfam" id="PF13406"/>
    </source>
</evidence>
<dbReference type="PANTHER" id="PTHR30163">
    <property type="entry name" value="MEMBRANE-BOUND LYTIC MUREIN TRANSGLYCOSYLASE B"/>
    <property type="match status" value="1"/>
</dbReference>
<dbReference type="Pfam" id="PF13406">
    <property type="entry name" value="SLT_2"/>
    <property type="match status" value="1"/>
</dbReference>
<dbReference type="EMBL" id="MBLM01000194">
    <property type="protein sequence ID" value="OHV26450.1"/>
    <property type="molecule type" value="Genomic_DNA"/>
</dbReference>
<sequence length="326" mass="33508">MTLTVADRGIPARVLTAYKEATDRLAQDKPDCHLPWELLAAIGKIESGHGTGRPITDDGTITPPILGPPLNGTGNVALIRDTDNGTLDHDTTYDRAVGPMQFIPTTWRTSGRDGSGDGRNDPHNIFDATLAAGHYLCAAGRDLNNPDQLRAAIYSYNPSDAYVRTVLTWLSGYRQGGAAALPSGPSPTTPPPPDQPSMPAPPGTPAATTSPPAPAGTATPTPTTPTPARTLPGVTIIPLTPREPSPTPSAPTRTSSPEPSEPPRTSPTPVPTPTPTPSDTAVPSPVAQAGSRESSDSAVTATTIPPARPAETPTTSTGVTSGALSE</sequence>
<feature type="compositionally biased region" description="Low complexity" evidence="1">
    <location>
        <begin position="277"/>
        <end position="286"/>
    </location>
</feature>
<feature type="compositionally biased region" description="Pro residues" evidence="1">
    <location>
        <begin position="259"/>
        <end position="276"/>
    </location>
</feature>
<feature type="compositionally biased region" description="Polar residues" evidence="1">
    <location>
        <begin position="312"/>
        <end position="326"/>
    </location>
</feature>
<keyword evidence="4" id="KW-1185">Reference proteome</keyword>
<dbReference type="Gene3D" id="1.10.530.10">
    <property type="match status" value="1"/>
</dbReference>
<protein>
    <recommendedName>
        <fullName evidence="2">Transglycosylase SLT domain-containing protein</fullName>
    </recommendedName>
</protein>
<name>A0A1S1PXL2_9ACTN</name>
<proteinExistence type="predicted"/>
<gene>
    <name evidence="3" type="ORF">CC117_31550</name>
</gene>
<accession>A0A1S1PXL2</accession>
<evidence type="ECO:0000313" key="4">
    <source>
        <dbReference type="Proteomes" id="UP000179627"/>
    </source>
</evidence>
<comment type="caution">
    <text evidence="3">The sequence shown here is derived from an EMBL/GenBank/DDBJ whole genome shotgun (WGS) entry which is preliminary data.</text>
</comment>
<feature type="compositionally biased region" description="Low complexity" evidence="1">
    <location>
        <begin position="205"/>
        <end position="221"/>
    </location>
</feature>
<feature type="compositionally biased region" description="Pro residues" evidence="1">
    <location>
        <begin position="184"/>
        <end position="204"/>
    </location>
</feature>